<dbReference type="SUPFAM" id="SSF54523">
    <property type="entry name" value="Pili subunits"/>
    <property type="match status" value="1"/>
</dbReference>
<evidence type="ECO:0000256" key="1">
    <source>
        <dbReference type="ARBA" id="ARBA00022481"/>
    </source>
</evidence>
<organism evidence="3 4">
    <name type="scientific">Desulfurella amilsii</name>
    <dbReference type="NCBI Taxonomy" id="1562698"/>
    <lineage>
        <taxon>Bacteria</taxon>
        <taxon>Pseudomonadati</taxon>
        <taxon>Campylobacterota</taxon>
        <taxon>Desulfurellia</taxon>
        <taxon>Desulfurellales</taxon>
        <taxon>Desulfurellaceae</taxon>
        <taxon>Desulfurella</taxon>
    </lineage>
</organism>
<dbReference type="AlphaFoldDB" id="A0A1X4XW76"/>
<keyword evidence="2" id="KW-0472">Membrane</keyword>
<evidence type="ECO:0000313" key="3">
    <source>
        <dbReference type="EMBL" id="OSS41774.1"/>
    </source>
</evidence>
<name>A0A1X4XW76_9BACT</name>
<dbReference type="InterPro" id="IPR045584">
    <property type="entry name" value="Pilin-like"/>
</dbReference>
<dbReference type="RefSeq" id="WP_158090545.1">
    <property type="nucleotide sequence ID" value="NZ_MDSU01000018.1"/>
</dbReference>
<evidence type="ECO:0000256" key="2">
    <source>
        <dbReference type="SAM" id="Phobius"/>
    </source>
</evidence>
<gene>
    <name evidence="3" type="ORF">DESAMIL20_1327</name>
</gene>
<dbReference type="PROSITE" id="PS00409">
    <property type="entry name" value="PROKAR_NTER_METHYL"/>
    <property type="match status" value="1"/>
</dbReference>
<dbReference type="Gene3D" id="3.30.700.10">
    <property type="entry name" value="Glycoprotein, Type 4 Pilin"/>
    <property type="match status" value="1"/>
</dbReference>
<evidence type="ECO:0000313" key="4">
    <source>
        <dbReference type="Proteomes" id="UP000194141"/>
    </source>
</evidence>
<keyword evidence="2" id="KW-0812">Transmembrane</keyword>
<dbReference type="PANTHER" id="PTHR30093">
    <property type="entry name" value="GENERAL SECRETION PATHWAY PROTEIN G"/>
    <property type="match status" value="1"/>
</dbReference>
<dbReference type="InterPro" id="IPR012902">
    <property type="entry name" value="N_methyl_site"/>
</dbReference>
<proteinExistence type="predicted"/>
<dbReference type="Proteomes" id="UP000194141">
    <property type="component" value="Unassembled WGS sequence"/>
</dbReference>
<keyword evidence="4" id="KW-1185">Reference proteome</keyword>
<comment type="caution">
    <text evidence="3">The sequence shown here is derived from an EMBL/GenBank/DDBJ whole genome shotgun (WGS) entry which is preliminary data.</text>
</comment>
<feature type="transmembrane region" description="Helical" evidence="2">
    <location>
        <begin position="20"/>
        <end position="40"/>
    </location>
</feature>
<dbReference type="Pfam" id="PF07963">
    <property type="entry name" value="N_methyl"/>
    <property type="match status" value="1"/>
</dbReference>
<dbReference type="STRING" id="1562698.DESAMIL20_1327"/>
<protein>
    <submittedName>
        <fullName evidence="3">Type 4 pilin PilA</fullName>
    </submittedName>
</protein>
<keyword evidence="1" id="KW-0488">Methylation</keyword>
<dbReference type="GO" id="GO:0015628">
    <property type="term" value="P:protein secretion by the type II secretion system"/>
    <property type="evidence" value="ECO:0007669"/>
    <property type="project" value="InterPro"/>
</dbReference>
<keyword evidence="2" id="KW-1133">Transmembrane helix</keyword>
<dbReference type="PRINTS" id="PR00813">
    <property type="entry name" value="BCTERIALGSPG"/>
</dbReference>
<dbReference type="OrthoDB" id="14230at2"/>
<dbReference type="InterPro" id="IPR000983">
    <property type="entry name" value="Bac_GSPG_pilin"/>
</dbReference>
<sequence>MLNLKHDVAQKGTLQKQAGFTLIELLIVIAIIAILAAIAIPQFLKYKQGAYLDSVRSDVKNVVTALESYDATNGMYPGQSASGTGSVAVQQMTGPGAFDANGTLVTTGTNGIFNISTGNIITVTADTTCTNGYVVSGYNLNITNTSIGGKDKAVSYNSCTGQYTGF</sequence>
<dbReference type="NCBIfam" id="TIGR02532">
    <property type="entry name" value="IV_pilin_GFxxxE"/>
    <property type="match status" value="1"/>
</dbReference>
<accession>A0A1X4XW76</accession>
<dbReference type="EMBL" id="MDSU01000018">
    <property type="protein sequence ID" value="OSS41774.1"/>
    <property type="molecule type" value="Genomic_DNA"/>
</dbReference>
<dbReference type="GO" id="GO:0015627">
    <property type="term" value="C:type II protein secretion system complex"/>
    <property type="evidence" value="ECO:0007669"/>
    <property type="project" value="InterPro"/>
</dbReference>
<reference evidence="3 4" key="1">
    <citation type="journal article" date="2017" name="Front. Microbiol.">
        <title>Genome Sequence of Desulfurella amilsii Strain TR1 and Comparative Genomics of Desulfurellaceae Family.</title>
        <authorList>
            <person name="Florentino A.P."/>
            <person name="Stams A.J."/>
            <person name="Sanchez-Andrea I."/>
        </authorList>
    </citation>
    <scope>NUCLEOTIDE SEQUENCE [LARGE SCALE GENOMIC DNA]</scope>
    <source>
        <strain evidence="3 4">TR1</strain>
    </source>
</reference>